<dbReference type="AlphaFoldDB" id="A0A2H9ZVZ3"/>
<evidence type="ECO:0000313" key="8">
    <source>
        <dbReference type="Proteomes" id="UP000236161"/>
    </source>
</evidence>
<dbReference type="InterPro" id="IPR011990">
    <property type="entry name" value="TPR-like_helical_dom_sf"/>
</dbReference>
<dbReference type="PANTHER" id="PTHR46758:SF2">
    <property type="entry name" value="OJ1485_B09.11 PROTEIN"/>
    <property type="match status" value="1"/>
</dbReference>
<evidence type="ECO:0000256" key="2">
    <source>
        <dbReference type="ARBA" id="ARBA00022771"/>
    </source>
</evidence>
<protein>
    <submittedName>
        <fullName evidence="7">F-box protein</fullName>
    </submittedName>
</protein>
<dbReference type="InterPro" id="IPR002893">
    <property type="entry name" value="Znf_MYND"/>
</dbReference>
<keyword evidence="8" id="KW-1185">Reference proteome</keyword>
<feature type="region of interest" description="Disordered" evidence="5">
    <location>
        <begin position="1"/>
        <end position="42"/>
    </location>
</feature>
<keyword evidence="1" id="KW-0479">Metal-binding</keyword>
<dbReference type="PANTHER" id="PTHR46758">
    <property type="entry name" value="MYND DOMAIN-CONTAINING"/>
    <property type="match status" value="1"/>
</dbReference>
<organism evidence="7 8">
    <name type="scientific">Apostasia shenzhenica</name>
    <dbReference type="NCBI Taxonomy" id="1088818"/>
    <lineage>
        <taxon>Eukaryota</taxon>
        <taxon>Viridiplantae</taxon>
        <taxon>Streptophyta</taxon>
        <taxon>Embryophyta</taxon>
        <taxon>Tracheophyta</taxon>
        <taxon>Spermatophyta</taxon>
        <taxon>Magnoliopsida</taxon>
        <taxon>Liliopsida</taxon>
        <taxon>Asparagales</taxon>
        <taxon>Orchidaceae</taxon>
        <taxon>Apostasioideae</taxon>
        <taxon>Apostasia</taxon>
    </lineage>
</organism>
<dbReference type="FunFam" id="6.10.140.2220:FF:000033">
    <property type="entry name" value="Predicted protein"/>
    <property type="match status" value="1"/>
</dbReference>
<dbReference type="Proteomes" id="UP000236161">
    <property type="component" value="Unassembled WGS sequence"/>
</dbReference>
<evidence type="ECO:0000256" key="3">
    <source>
        <dbReference type="ARBA" id="ARBA00022833"/>
    </source>
</evidence>
<evidence type="ECO:0000256" key="1">
    <source>
        <dbReference type="ARBA" id="ARBA00022723"/>
    </source>
</evidence>
<evidence type="ECO:0000259" key="6">
    <source>
        <dbReference type="PROSITE" id="PS50865"/>
    </source>
</evidence>
<dbReference type="EMBL" id="KZ453230">
    <property type="protein sequence ID" value="PKA47444.1"/>
    <property type="molecule type" value="Genomic_DNA"/>
</dbReference>
<sequence length="377" mass="40354">MGPTPATSHPGELKKTRSPEVPSGQKRRRHVSPPANSPDSCAGGGSLEDQFARLPDDLLVCIFARLSASASSTSDLFYVVLSCKRFSGLCVFPLVLSKASAKCLAVRAKKWSESAHQFLRRCALAGNLDACYMLGMIRFYCLGSRAGGISLMAKAAIGYHAPALYSLAVIQFNGSGGSKADKDLRAGVALCARAAGLGHVDALRELGHCLQDGYGVRQNLLDGRRYLIQANYKEMAAALTASGPAESTPGVRFFASGAVAAMEPHPANRFLVEWFAEKSRAATAAEDLRLCSNRGCGRPETRRHEFRRCSVCGAVNYCSRSCQAVDWKIVHKMECITVERWLLGGDPPADPLAQMALPPVIPRPGGAGYGAHEVTEP</sequence>
<dbReference type="Gene3D" id="1.25.40.10">
    <property type="entry name" value="Tetratricopeptide repeat domain"/>
    <property type="match status" value="1"/>
</dbReference>
<reference evidence="7 8" key="1">
    <citation type="journal article" date="2017" name="Nature">
        <title>The Apostasia genome and the evolution of orchids.</title>
        <authorList>
            <person name="Zhang G.Q."/>
            <person name="Liu K.W."/>
            <person name="Li Z."/>
            <person name="Lohaus R."/>
            <person name="Hsiao Y.Y."/>
            <person name="Niu S.C."/>
            <person name="Wang J.Y."/>
            <person name="Lin Y.C."/>
            <person name="Xu Q."/>
            <person name="Chen L.J."/>
            <person name="Yoshida K."/>
            <person name="Fujiwara S."/>
            <person name="Wang Z.W."/>
            <person name="Zhang Y.Q."/>
            <person name="Mitsuda N."/>
            <person name="Wang M."/>
            <person name="Liu G.H."/>
            <person name="Pecoraro L."/>
            <person name="Huang H.X."/>
            <person name="Xiao X.J."/>
            <person name="Lin M."/>
            <person name="Wu X.Y."/>
            <person name="Wu W.L."/>
            <person name="Chen Y.Y."/>
            <person name="Chang S.B."/>
            <person name="Sakamoto S."/>
            <person name="Ohme-Takagi M."/>
            <person name="Yagi M."/>
            <person name="Zeng S.J."/>
            <person name="Shen C.Y."/>
            <person name="Yeh C.M."/>
            <person name="Luo Y.B."/>
            <person name="Tsai W.C."/>
            <person name="Van de Peer Y."/>
            <person name="Liu Z.J."/>
        </authorList>
    </citation>
    <scope>NUCLEOTIDE SEQUENCE [LARGE SCALE GENOMIC DNA]</scope>
    <source>
        <strain evidence="8">cv. Shenzhen</strain>
        <tissue evidence="7">Stem</tissue>
    </source>
</reference>
<proteinExistence type="predicted"/>
<evidence type="ECO:0000256" key="4">
    <source>
        <dbReference type="PROSITE-ProRule" id="PRU00134"/>
    </source>
</evidence>
<dbReference type="Pfam" id="PF23310">
    <property type="entry name" value="TPR_27"/>
    <property type="match status" value="1"/>
</dbReference>
<dbReference type="STRING" id="1088818.A0A2H9ZVZ3"/>
<dbReference type="InterPro" id="IPR044508">
    <property type="entry name" value="At5g50450/At1g67340-like"/>
</dbReference>
<name>A0A2H9ZVZ3_9ASPA</name>
<dbReference type="OrthoDB" id="265717at2759"/>
<keyword evidence="2 4" id="KW-0863">Zinc-finger</keyword>
<dbReference type="PROSITE" id="PS50865">
    <property type="entry name" value="ZF_MYND_2"/>
    <property type="match status" value="1"/>
</dbReference>
<dbReference type="Pfam" id="PF01753">
    <property type="entry name" value="zf-MYND"/>
    <property type="match status" value="1"/>
</dbReference>
<dbReference type="Gene3D" id="6.10.140.2220">
    <property type="match status" value="1"/>
</dbReference>
<dbReference type="CDD" id="cd09917">
    <property type="entry name" value="F-box_SF"/>
    <property type="match status" value="1"/>
</dbReference>
<gene>
    <name evidence="7" type="ORF">AXF42_Ash020173</name>
</gene>
<dbReference type="GO" id="GO:0008270">
    <property type="term" value="F:zinc ion binding"/>
    <property type="evidence" value="ECO:0007669"/>
    <property type="project" value="UniProtKB-KW"/>
</dbReference>
<keyword evidence="3" id="KW-0862">Zinc</keyword>
<dbReference type="InterPro" id="IPR057136">
    <property type="entry name" value="At2g35280_TPR_dom"/>
</dbReference>
<evidence type="ECO:0000256" key="5">
    <source>
        <dbReference type="SAM" id="MobiDB-lite"/>
    </source>
</evidence>
<accession>A0A2H9ZVZ3</accession>
<dbReference type="SUPFAM" id="SSF81901">
    <property type="entry name" value="HCP-like"/>
    <property type="match status" value="1"/>
</dbReference>
<feature type="domain" description="MYND-type" evidence="6">
    <location>
        <begin position="293"/>
        <end position="335"/>
    </location>
</feature>
<evidence type="ECO:0000313" key="7">
    <source>
        <dbReference type="EMBL" id="PKA47444.1"/>
    </source>
</evidence>
<dbReference type="SUPFAM" id="SSF144232">
    <property type="entry name" value="HIT/MYND zinc finger-like"/>
    <property type="match status" value="1"/>
</dbReference>